<gene>
    <name evidence="1" type="ORF">METZ01_LOCUS38817</name>
</gene>
<evidence type="ECO:0000313" key="1">
    <source>
        <dbReference type="EMBL" id="SUZ85963.1"/>
    </source>
</evidence>
<reference evidence="1" key="1">
    <citation type="submission" date="2018-05" db="EMBL/GenBank/DDBJ databases">
        <authorList>
            <person name="Lanie J.A."/>
            <person name="Ng W.-L."/>
            <person name="Kazmierczak K.M."/>
            <person name="Andrzejewski T.M."/>
            <person name="Davidsen T.M."/>
            <person name="Wayne K.J."/>
            <person name="Tettelin H."/>
            <person name="Glass J.I."/>
            <person name="Rusch D."/>
            <person name="Podicherti R."/>
            <person name="Tsui H.-C.T."/>
            <person name="Winkler M.E."/>
        </authorList>
    </citation>
    <scope>NUCLEOTIDE SEQUENCE</scope>
</reference>
<dbReference type="EMBL" id="UINC01001659">
    <property type="protein sequence ID" value="SUZ85963.1"/>
    <property type="molecule type" value="Genomic_DNA"/>
</dbReference>
<name>A0A381R8Y9_9ZZZZ</name>
<sequence length="64" mass="7592">MVKEVKAKKESEMLDKEHSKREAIFVKSSGELVRNLKARFERRRQKPIDWVLEKLVIIILLIST</sequence>
<dbReference type="AlphaFoldDB" id="A0A381R8Y9"/>
<proteinExistence type="predicted"/>
<protein>
    <submittedName>
        <fullName evidence="1">Uncharacterized protein</fullName>
    </submittedName>
</protein>
<organism evidence="1">
    <name type="scientific">marine metagenome</name>
    <dbReference type="NCBI Taxonomy" id="408172"/>
    <lineage>
        <taxon>unclassified sequences</taxon>
        <taxon>metagenomes</taxon>
        <taxon>ecological metagenomes</taxon>
    </lineage>
</organism>
<accession>A0A381R8Y9</accession>